<dbReference type="Gene3D" id="3.30.420.40">
    <property type="match status" value="2"/>
</dbReference>
<comment type="cofactor">
    <cofactor evidence="1">
        <name>Mg(2+)</name>
        <dbReference type="ChEBI" id="CHEBI:18420"/>
    </cofactor>
</comment>
<evidence type="ECO:0000256" key="2">
    <source>
        <dbReference type="ARBA" id="ARBA00022723"/>
    </source>
</evidence>
<evidence type="ECO:0000256" key="1">
    <source>
        <dbReference type="ARBA" id="ARBA00001946"/>
    </source>
</evidence>
<dbReference type="PANTHER" id="PTHR42742:SF3">
    <property type="entry name" value="FRUCTOKINASE"/>
    <property type="match status" value="1"/>
</dbReference>
<evidence type="ECO:0000313" key="8">
    <source>
        <dbReference type="Proteomes" id="UP000515297"/>
    </source>
</evidence>
<keyword evidence="3" id="KW-0862">Zinc</keyword>
<comment type="catalytic activity">
    <reaction evidence="6">
        <text>D-fructose + ATP = D-fructose 6-phosphate + ADP + H(+)</text>
        <dbReference type="Rhea" id="RHEA:16125"/>
        <dbReference type="ChEBI" id="CHEBI:15378"/>
        <dbReference type="ChEBI" id="CHEBI:30616"/>
        <dbReference type="ChEBI" id="CHEBI:37721"/>
        <dbReference type="ChEBI" id="CHEBI:61527"/>
        <dbReference type="ChEBI" id="CHEBI:456216"/>
        <dbReference type="EC" id="2.7.1.4"/>
    </reaction>
</comment>
<dbReference type="InterPro" id="IPR049874">
    <property type="entry name" value="ROK_cs"/>
</dbReference>
<dbReference type="AlphaFoldDB" id="A0A7G6VRX1"/>
<dbReference type="GO" id="GO:0008865">
    <property type="term" value="F:fructokinase activity"/>
    <property type="evidence" value="ECO:0007669"/>
    <property type="project" value="UniProtKB-EC"/>
</dbReference>
<evidence type="ECO:0000256" key="6">
    <source>
        <dbReference type="ARBA" id="ARBA00048451"/>
    </source>
</evidence>
<organism evidence="7 8">
    <name type="scientific">Croceicoccus marinus</name>
    <dbReference type="NCBI Taxonomy" id="450378"/>
    <lineage>
        <taxon>Bacteria</taxon>
        <taxon>Pseudomonadati</taxon>
        <taxon>Pseudomonadota</taxon>
        <taxon>Alphaproteobacteria</taxon>
        <taxon>Sphingomonadales</taxon>
        <taxon>Erythrobacteraceae</taxon>
        <taxon>Croceicoccus</taxon>
    </lineage>
</organism>
<dbReference type="PROSITE" id="PS01125">
    <property type="entry name" value="ROK"/>
    <property type="match status" value="1"/>
</dbReference>
<keyword evidence="4" id="KW-0460">Magnesium</keyword>
<sequence>MRCGSQADHLRTEADGPVIDIGGAVVQGCSDHNRCLSDPCRSHCNCEILYPEVRLTHYAGIEIGGTKLVAARGRGHSIVDRVTIATTTPAETLGKAVRVLTEWHDHEPLSAIGVASFGPVRIDRAANDYGKILATPKPGWEGTDLLAELRRFGVPVALDTDVNAAALAEARLGAGQGCDSLIYITIGTGIGGGVVVGGRSAHGLLHPELGHMMLRRVEGDDFAGVCPFHGDCLEGLVSGPALHARFAGDAAAADPKDPRWDTIASDLAQLLANLLLALSPQRIVIGGGVGLGQRSLVRRAADKVPRIIAGYLPGIDRAAMDRLIVPPSLGADAGPLGAILLAADD</sequence>
<evidence type="ECO:0000313" key="7">
    <source>
        <dbReference type="EMBL" id="QNE04486.1"/>
    </source>
</evidence>
<dbReference type="InterPro" id="IPR051804">
    <property type="entry name" value="Carb_Metab_Reg_Kinase/Isom"/>
</dbReference>
<dbReference type="EC" id="2.7.1.4" evidence="5"/>
<protein>
    <recommendedName>
        <fullName evidence="5">fructokinase</fullName>
        <ecNumber evidence="5">2.7.1.4</ecNumber>
    </recommendedName>
</protein>
<proteinExistence type="predicted"/>
<name>A0A7G6VRX1_9SPHN</name>
<dbReference type="SUPFAM" id="SSF53067">
    <property type="entry name" value="Actin-like ATPase domain"/>
    <property type="match status" value="1"/>
</dbReference>
<evidence type="ECO:0000256" key="3">
    <source>
        <dbReference type="ARBA" id="ARBA00022833"/>
    </source>
</evidence>
<dbReference type="EMBL" id="CP060052">
    <property type="protein sequence ID" value="QNE04486.1"/>
    <property type="molecule type" value="Genomic_DNA"/>
</dbReference>
<reference evidence="7 8" key="1">
    <citation type="submission" date="2020-08" db="EMBL/GenBank/DDBJ databases">
        <authorList>
            <person name="Liu G."/>
            <person name="Sun C."/>
        </authorList>
    </citation>
    <scope>NUCLEOTIDE SEQUENCE [LARGE SCALE GENOMIC DNA]</scope>
    <source>
        <strain evidence="7 8">OT19</strain>
    </source>
</reference>
<dbReference type="PANTHER" id="PTHR42742">
    <property type="entry name" value="TRANSCRIPTIONAL REPRESSOR MPRA"/>
    <property type="match status" value="1"/>
</dbReference>
<accession>A0A7G6VRX1</accession>
<keyword evidence="2" id="KW-0479">Metal-binding</keyword>
<dbReference type="Pfam" id="PF00480">
    <property type="entry name" value="ROK"/>
    <property type="match status" value="1"/>
</dbReference>
<dbReference type="InterPro" id="IPR000600">
    <property type="entry name" value="ROK"/>
</dbReference>
<evidence type="ECO:0000256" key="4">
    <source>
        <dbReference type="ARBA" id="ARBA00022842"/>
    </source>
</evidence>
<dbReference type="Proteomes" id="UP000515297">
    <property type="component" value="Chromosome"/>
</dbReference>
<gene>
    <name evidence="7" type="ORF">H4O24_10950</name>
</gene>
<evidence type="ECO:0000256" key="5">
    <source>
        <dbReference type="ARBA" id="ARBA00038887"/>
    </source>
</evidence>
<dbReference type="InterPro" id="IPR043129">
    <property type="entry name" value="ATPase_NBD"/>
</dbReference>
<dbReference type="GO" id="GO:0046872">
    <property type="term" value="F:metal ion binding"/>
    <property type="evidence" value="ECO:0007669"/>
    <property type="project" value="UniProtKB-KW"/>
</dbReference>